<protein>
    <submittedName>
        <fullName evidence="2">LamG domain-containing protein</fullName>
    </submittedName>
</protein>
<feature type="chain" id="PRO_5045103692" evidence="1">
    <location>
        <begin position="21"/>
        <end position="254"/>
    </location>
</feature>
<evidence type="ECO:0000313" key="3">
    <source>
        <dbReference type="Proteomes" id="UP001596958"/>
    </source>
</evidence>
<dbReference type="PROSITE" id="PS51257">
    <property type="entry name" value="PROKAR_LIPOPROTEIN"/>
    <property type="match status" value="1"/>
</dbReference>
<reference evidence="3" key="1">
    <citation type="journal article" date="2019" name="Int. J. Syst. Evol. Microbiol.">
        <title>The Global Catalogue of Microorganisms (GCM) 10K type strain sequencing project: providing services to taxonomists for standard genome sequencing and annotation.</title>
        <authorList>
            <consortium name="The Broad Institute Genomics Platform"/>
            <consortium name="The Broad Institute Genome Sequencing Center for Infectious Disease"/>
            <person name="Wu L."/>
            <person name="Ma J."/>
        </authorList>
    </citation>
    <scope>NUCLEOTIDE SEQUENCE [LARGE SCALE GENOMIC DNA]</scope>
    <source>
        <strain evidence="3">CCUG 63418</strain>
    </source>
</reference>
<dbReference type="Proteomes" id="UP001596958">
    <property type="component" value="Unassembled WGS sequence"/>
</dbReference>
<comment type="caution">
    <text evidence="2">The sequence shown here is derived from an EMBL/GenBank/DDBJ whole genome shotgun (WGS) entry which is preliminary data.</text>
</comment>
<dbReference type="InterPro" id="IPR013320">
    <property type="entry name" value="ConA-like_dom_sf"/>
</dbReference>
<keyword evidence="3" id="KW-1185">Reference proteome</keyword>
<evidence type="ECO:0000256" key="1">
    <source>
        <dbReference type="SAM" id="SignalP"/>
    </source>
</evidence>
<feature type="signal peptide" evidence="1">
    <location>
        <begin position="1"/>
        <end position="20"/>
    </location>
</feature>
<dbReference type="SUPFAM" id="SSF49899">
    <property type="entry name" value="Concanavalin A-like lectins/glucanases"/>
    <property type="match status" value="1"/>
</dbReference>
<evidence type="ECO:0000313" key="2">
    <source>
        <dbReference type="EMBL" id="MFD0750511.1"/>
    </source>
</evidence>
<dbReference type="EMBL" id="JBHTHU010000006">
    <property type="protein sequence ID" value="MFD0750511.1"/>
    <property type="molecule type" value="Genomic_DNA"/>
</dbReference>
<name>A0ABW2Z189_9SPHI</name>
<dbReference type="RefSeq" id="WP_377099842.1">
    <property type="nucleotide sequence ID" value="NZ_JBHTHU010000006.1"/>
</dbReference>
<organism evidence="2 3">
    <name type="scientific">Mucilaginibacter calamicampi</name>
    <dbReference type="NCBI Taxonomy" id="1302352"/>
    <lineage>
        <taxon>Bacteria</taxon>
        <taxon>Pseudomonadati</taxon>
        <taxon>Bacteroidota</taxon>
        <taxon>Sphingobacteriia</taxon>
        <taxon>Sphingobacteriales</taxon>
        <taxon>Sphingobacteriaceae</taxon>
        <taxon>Mucilaginibacter</taxon>
    </lineage>
</organism>
<accession>A0ABW2Z189</accession>
<sequence length="254" mass="27764">MKKILLAVVVLYFAAASSCKKTSPVVQPTTDSLKVGLIAYYQFNNSGVDSSGRKNDVSYYANVTATTDRFGKANSAFSFNGTSSYLVVPDKPELRLNNTDFSLNAWVNLKEYRPSFGNNVLSKHVTGNDNGWAWGVAGLGSITTVGIVTFGPGGSSVTERGTKAVGLNQWHMITSTYKVLTKEFTIYIDGELDIVIKNNFPSPNPDINANLYIGRDDPSASFDGYFVNGSLDDIRIYNRLLTPAQVKTLFTHKN</sequence>
<keyword evidence="1" id="KW-0732">Signal</keyword>
<dbReference type="Pfam" id="PF13385">
    <property type="entry name" value="Laminin_G_3"/>
    <property type="match status" value="1"/>
</dbReference>
<gene>
    <name evidence="2" type="ORF">ACFQZS_10180</name>
</gene>
<dbReference type="Gene3D" id="2.60.120.200">
    <property type="match status" value="1"/>
</dbReference>
<proteinExistence type="predicted"/>